<accession>A0A1M5GKN1</accession>
<dbReference type="OrthoDB" id="8243333at2"/>
<organism evidence="1 2">
    <name type="scientific">Bradyrhizobium erythrophlei</name>
    <dbReference type="NCBI Taxonomy" id="1437360"/>
    <lineage>
        <taxon>Bacteria</taxon>
        <taxon>Pseudomonadati</taxon>
        <taxon>Pseudomonadota</taxon>
        <taxon>Alphaproteobacteria</taxon>
        <taxon>Hyphomicrobiales</taxon>
        <taxon>Nitrobacteraceae</taxon>
        <taxon>Bradyrhizobium</taxon>
    </lineage>
</organism>
<name>A0A1M5GKN1_9BRAD</name>
<dbReference type="Proteomes" id="UP000189796">
    <property type="component" value="Chromosome I"/>
</dbReference>
<sequence>MSDVHKITEVTITTKSTEPLIGIVQVNTGDTVVKFEITEDLAHMICTNLERFLTR</sequence>
<dbReference type="EMBL" id="LT670817">
    <property type="protein sequence ID" value="SHG04246.1"/>
    <property type="molecule type" value="Genomic_DNA"/>
</dbReference>
<dbReference type="AlphaFoldDB" id="A0A1M5GKN1"/>
<gene>
    <name evidence="1" type="ORF">SAMN05443248_0075</name>
</gene>
<proteinExistence type="predicted"/>
<evidence type="ECO:0000313" key="2">
    <source>
        <dbReference type="Proteomes" id="UP000189796"/>
    </source>
</evidence>
<evidence type="ECO:0000313" key="1">
    <source>
        <dbReference type="EMBL" id="SHG04246.1"/>
    </source>
</evidence>
<protein>
    <submittedName>
        <fullName evidence="1">Uncharacterized protein</fullName>
    </submittedName>
</protein>
<dbReference type="RefSeq" id="WP_154071912.1">
    <property type="nucleotide sequence ID" value="NZ_LT670817.1"/>
</dbReference>
<reference evidence="1 2" key="1">
    <citation type="submission" date="2016-11" db="EMBL/GenBank/DDBJ databases">
        <authorList>
            <person name="Jaros S."/>
            <person name="Januszkiewicz K."/>
            <person name="Wedrychowicz H."/>
        </authorList>
    </citation>
    <scope>NUCLEOTIDE SEQUENCE [LARGE SCALE GENOMIC DNA]</scope>
    <source>
        <strain evidence="1 2">GAS138</strain>
    </source>
</reference>